<gene>
    <name evidence="7" type="ORF">N5J11_10780</name>
</gene>
<feature type="domain" description="O-antigen ligase-related" evidence="6">
    <location>
        <begin position="197"/>
        <end position="320"/>
    </location>
</feature>
<keyword evidence="3 5" id="KW-1133">Transmembrane helix</keyword>
<feature type="transmembrane region" description="Helical" evidence="5">
    <location>
        <begin position="368"/>
        <end position="385"/>
    </location>
</feature>
<feature type="transmembrane region" description="Helical" evidence="5">
    <location>
        <begin position="192"/>
        <end position="220"/>
    </location>
</feature>
<evidence type="ECO:0000259" key="6">
    <source>
        <dbReference type="Pfam" id="PF04932"/>
    </source>
</evidence>
<feature type="transmembrane region" description="Helical" evidence="5">
    <location>
        <begin position="306"/>
        <end position="326"/>
    </location>
</feature>
<evidence type="ECO:0000256" key="1">
    <source>
        <dbReference type="ARBA" id="ARBA00004141"/>
    </source>
</evidence>
<feature type="transmembrane region" description="Helical" evidence="5">
    <location>
        <begin position="102"/>
        <end position="118"/>
    </location>
</feature>
<sequence>MTNRTIKTFDSAHDFIVRRLLPLGVIVLLTGLFWAKDGSQFTKFYYGLIAAPALLAALCRYRDLRAIIAEPMIRSYLLLFVWIAFSLTWSTTDNDAGSLLKRPLYVLMLFIAFALITLKDNDLLMQSLRIGAGLGALAALGNLVYFHLYGLPGHRMVGSGALHNPLLTSHLLGFLCTYWVASWLSANERHDVVPIICALALLGALIATGSRTPLMALALTSIWMTVMCGKRAFYLLALVCGATVLLLTLAPDTLLNRGLSYRPELWADALRQALGQLWLGGGYDSNYLFDAGMKRGPMNDPHNVELAVLLELGLIGLTIWTVMYTQAFWHVLKYRTEANFQIASALMVYGIGAGLTEGGNFLSRPNESWFIIWVPLAICCALAINRRHAR</sequence>
<dbReference type="Proteomes" id="UP001161697">
    <property type="component" value="Unassembled WGS sequence"/>
</dbReference>
<feature type="transmembrane region" description="Helical" evidence="5">
    <location>
        <begin position="44"/>
        <end position="61"/>
    </location>
</feature>
<dbReference type="PANTHER" id="PTHR37422:SF13">
    <property type="entry name" value="LIPOPOLYSACCHARIDE BIOSYNTHESIS PROTEIN PA4999-RELATED"/>
    <property type="match status" value="1"/>
</dbReference>
<evidence type="ECO:0000256" key="3">
    <source>
        <dbReference type="ARBA" id="ARBA00022989"/>
    </source>
</evidence>
<keyword evidence="2 5" id="KW-0812">Transmembrane</keyword>
<evidence type="ECO:0000256" key="4">
    <source>
        <dbReference type="ARBA" id="ARBA00023136"/>
    </source>
</evidence>
<keyword evidence="4 5" id="KW-0472">Membrane</keyword>
<dbReference type="AlphaFoldDB" id="A0AA42Q9J9"/>
<accession>A0AA42Q9J9</accession>
<evidence type="ECO:0000256" key="5">
    <source>
        <dbReference type="SAM" id="Phobius"/>
    </source>
</evidence>
<feature type="transmembrane region" description="Helical" evidence="5">
    <location>
        <begin position="338"/>
        <end position="356"/>
    </location>
</feature>
<dbReference type="InterPro" id="IPR051533">
    <property type="entry name" value="WaaL-like"/>
</dbReference>
<name>A0AA42Q9J9_ECTOL</name>
<evidence type="ECO:0000256" key="2">
    <source>
        <dbReference type="ARBA" id="ARBA00022692"/>
    </source>
</evidence>
<feature type="transmembrane region" description="Helical" evidence="5">
    <location>
        <begin position="20"/>
        <end position="38"/>
    </location>
</feature>
<dbReference type="RefSeq" id="WP_279534294.1">
    <property type="nucleotide sequence ID" value="NZ_CP104579.1"/>
</dbReference>
<dbReference type="Pfam" id="PF04932">
    <property type="entry name" value="Wzy_C"/>
    <property type="match status" value="1"/>
</dbReference>
<feature type="transmembrane region" description="Helical" evidence="5">
    <location>
        <begin position="73"/>
        <end position="90"/>
    </location>
</feature>
<comment type="subcellular location">
    <subcellularLocation>
        <location evidence="1">Membrane</location>
        <topology evidence="1">Multi-pass membrane protein</topology>
    </subcellularLocation>
</comment>
<dbReference type="InterPro" id="IPR007016">
    <property type="entry name" value="O-antigen_ligase-rel_domated"/>
</dbReference>
<reference evidence="7" key="1">
    <citation type="submission" date="2022-09" db="EMBL/GenBank/DDBJ databases">
        <title>Intensive care unit water sources are persistently colonized with multi-drug resistant bacteria and are the site of extensive horizontal gene transfer of antibiotic resistance genes.</title>
        <authorList>
            <person name="Diorio-Toth L."/>
        </authorList>
    </citation>
    <scope>NUCLEOTIDE SEQUENCE</scope>
    <source>
        <strain evidence="7">GD03704</strain>
    </source>
</reference>
<feature type="transmembrane region" description="Helical" evidence="5">
    <location>
        <begin position="130"/>
        <end position="149"/>
    </location>
</feature>
<keyword evidence="7" id="KW-0436">Ligase</keyword>
<dbReference type="PANTHER" id="PTHR37422">
    <property type="entry name" value="TEICHURONIC ACID BIOSYNTHESIS PROTEIN TUAE"/>
    <property type="match status" value="1"/>
</dbReference>
<comment type="caution">
    <text evidence="7">The sequence shown here is derived from an EMBL/GenBank/DDBJ whole genome shotgun (WGS) entry which is preliminary data.</text>
</comment>
<organism evidence="7 8">
    <name type="scientific">Ectopseudomonas oleovorans</name>
    <name type="common">Pseudomonas oleovorans</name>
    <dbReference type="NCBI Taxonomy" id="301"/>
    <lineage>
        <taxon>Bacteria</taxon>
        <taxon>Pseudomonadati</taxon>
        <taxon>Pseudomonadota</taxon>
        <taxon>Gammaproteobacteria</taxon>
        <taxon>Pseudomonadales</taxon>
        <taxon>Pseudomonadaceae</taxon>
        <taxon>Ectopseudomonas</taxon>
    </lineage>
</organism>
<feature type="transmembrane region" description="Helical" evidence="5">
    <location>
        <begin position="232"/>
        <end position="250"/>
    </location>
</feature>
<dbReference type="GeneID" id="300417731"/>
<dbReference type="EMBL" id="JAOCJE010000001">
    <property type="protein sequence ID" value="MDH1339712.1"/>
    <property type="molecule type" value="Genomic_DNA"/>
</dbReference>
<dbReference type="GO" id="GO:0016020">
    <property type="term" value="C:membrane"/>
    <property type="evidence" value="ECO:0007669"/>
    <property type="project" value="UniProtKB-SubCell"/>
</dbReference>
<evidence type="ECO:0000313" key="7">
    <source>
        <dbReference type="EMBL" id="MDH1339712.1"/>
    </source>
</evidence>
<proteinExistence type="predicted"/>
<dbReference type="GO" id="GO:0016874">
    <property type="term" value="F:ligase activity"/>
    <property type="evidence" value="ECO:0007669"/>
    <property type="project" value="UniProtKB-KW"/>
</dbReference>
<protein>
    <submittedName>
        <fullName evidence="7">O-antigen ligase family protein</fullName>
    </submittedName>
</protein>
<evidence type="ECO:0000313" key="8">
    <source>
        <dbReference type="Proteomes" id="UP001161697"/>
    </source>
</evidence>